<dbReference type="Proteomes" id="UP001139646">
    <property type="component" value="Unassembled WGS sequence"/>
</dbReference>
<dbReference type="InterPro" id="IPR011059">
    <property type="entry name" value="Metal-dep_hydrolase_composite"/>
</dbReference>
<sequence length="84" mass="9327">MNHFALKSKNVVINGEIKSALIEVKDELIYAIHAYEQALDCEIKDFGDYVIMPGLVDSHVHINEPGRTEWEGFNTATQAAAPVV</sequence>
<comment type="caution">
    <text evidence="3">The sequence shown here is derived from an EMBL/GenBank/DDBJ whole genome shotgun (WGS) entry which is preliminary data.</text>
</comment>
<protein>
    <recommendedName>
        <fullName evidence="5">Allantoinase</fullName>
    </recommendedName>
</protein>
<organism evidence="3 4">
    <name type="scientific">Colwellia maritima</name>
    <dbReference type="NCBI Taxonomy" id="2912588"/>
    <lineage>
        <taxon>Bacteria</taxon>
        <taxon>Pseudomonadati</taxon>
        <taxon>Pseudomonadota</taxon>
        <taxon>Gammaproteobacteria</taxon>
        <taxon>Alteromonadales</taxon>
        <taxon>Colwelliaceae</taxon>
        <taxon>Colwellia</taxon>
    </lineage>
</organism>
<dbReference type="PANTHER" id="PTHR43668:SF2">
    <property type="entry name" value="ALLANTOINASE"/>
    <property type="match status" value="1"/>
</dbReference>
<name>A0ABS9WWV6_9GAMM</name>
<comment type="similarity">
    <text evidence="2">Belongs to the metallo-dependent hydrolases superfamily. DHOase family. Class I DHOase subfamily.</text>
</comment>
<accession>A0ABS9WWV6</accession>
<evidence type="ECO:0000256" key="1">
    <source>
        <dbReference type="ARBA" id="ARBA00001947"/>
    </source>
</evidence>
<dbReference type="InterPro" id="IPR050138">
    <property type="entry name" value="DHOase/Allantoinase_Hydrolase"/>
</dbReference>
<evidence type="ECO:0000256" key="2">
    <source>
        <dbReference type="ARBA" id="ARBA00010286"/>
    </source>
</evidence>
<dbReference type="SUPFAM" id="SSF51338">
    <property type="entry name" value="Composite domain of metallo-dependent hydrolases"/>
    <property type="match status" value="1"/>
</dbReference>
<evidence type="ECO:0000313" key="4">
    <source>
        <dbReference type="Proteomes" id="UP001139646"/>
    </source>
</evidence>
<dbReference type="PROSITE" id="PS00482">
    <property type="entry name" value="DIHYDROOROTASE_1"/>
    <property type="match status" value="1"/>
</dbReference>
<dbReference type="RefSeq" id="WP_242283120.1">
    <property type="nucleotide sequence ID" value="NZ_JAKKSL010000001.1"/>
</dbReference>
<dbReference type="PANTHER" id="PTHR43668">
    <property type="entry name" value="ALLANTOINASE"/>
    <property type="match status" value="1"/>
</dbReference>
<evidence type="ECO:0000313" key="3">
    <source>
        <dbReference type="EMBL" id="MCI2282424.1"/>
    </source>
</evidence>
<dbReference type="InterPro" id="IPR002195">
    <property type="entry name" value="Dihydroorotase_CS"/>
</dbReference>
<dbReference type="PROSITE" id="PS01137">
    <property type="entry name" value="TATD_1"/>
    <property type="match status" value="1"/>
</dbReference>
<gene>
    <name evidence="3" type="ORF">L3081_02220</name>
</gene>
<dbReference type="EMBL" id="JAKKSL010000001">
    <property type="protein sequence ID" value="MCI2282424.1"/>
    <property type="molecule type" value="Genomic_DNA"/>
</dbReference>
<keyword evidence="4" id="KW-1185">Reference proteome</keyword>
<reference evidence="3" key="1">
    <citation type="submission" date="2022-01" db="EMBL/GenBank/DDBJ databases">
        <title>Colwellia maritima, isolated from seawater.</title>
        <authorList>
            <person name="Kristyanto S."/>
            <person name="Jung J."/>
            <person name="Jeon C.O."/>
        </authorList>
    </citation>
    <scope>NUCLEOTIDE SEQUENCE</scope>
    <source>
        <strain evidence="3">MSW7</strain>
    </source>
</reference>
<dbReference type="InterPro" id="IPR018228">
    <property type="entry name" value="DNase_TatD-rel_CS"/>
</dbReference>
<proteinExistence type="inferred from homology"/>
<evidence type="ECO:0008006" key="5">
    <source>
        <dbReference type="Google" id="ProtNLM"/>
    </source>
</evidence>
<dbReference type="Gene3D" id="3.20.20.140">
    <property type="entry name" value="Metal-dependent hydrolases"/>
    <property type="match status" value="1"/>
</dbReference>
<comment type="cofactor">
    <cofactor evidence="1">
        <name>Zn(2+)</name>
        <dbReference type="ChEBI" id="CHEBI:29105"/>
    </cofactor>
</comment>